<feature type="transmembrane region" description="Helical" evidence="1">
    <location>
        <begin position="48"/>
        <end position="68"/>
    </location>
</feature>
<name>R7YLC8_CONA1</name>
<dbReference type="AlphaFoldDB" id="R7YLC8"/>
<dbReference type="EMBL" id="JH767559">
    <property type="protein sequence ID" value="EON62446.1"/>
    <property type="molecule type" value="Genomic_DNA"/>
</dbReference>
<dbReference type="STRING" id="1168221.R7YLC8"/>
<gene>
    <name evidence="3" type="ORF">W97_01668</name>
</gene>
<dbReference type="GeneID" id="19898979"/>
<evidence type="ECO:0000313" key="3">
    <source>
        <dbReference type="EMBL" id="EON62446.1"/>
    </source>
</evidence>
<dbReference type="PANTHER" id="PTHR37471:SF1">
    <property type="entry name" value="AB HYDROLASE-1 DOMAIN-CONTAINING PROTEIN"/>
    <property type="match status" value="1"/>
</dbReference>
<feature type="domain" description="AB hydrolase-1" evidence="2">
    <location>
        <begin position="251"/>
        <end position="388"/>
    </location>
</feature>
<dbReference type="Proteomes" id="UP000016924">
    <property type="component" value="Unassembled WGS sequence"/>
</dbReference>
<proteinExistence type="predicted"/>
<evidence type="ECO:0000313" key="4">
    <source>
        <dbReference type="Proteomes" id="UP000016924"/>
    </source>
</evidence>
<keyword evidence="1" id="KW-1133">Transmembrane helix</keyword>
<dbReference type="HOGENOM" id="CLU_027502_2_0_1"/>
<sequence>MIGTSLWEYIFIRGCAIGLHFIAPLSLLYCSIVLFLRAIGIHDYRYPLILEIWLLAETAFFLFVYLPFNYYLQRAATHPELPSRDGRRELFRKCHDNVPDPQRYLSKWFLNASAEDIKRENVKEFLRWAFLNKGEIDAADEEELDEYVEGLEKLVGRRFEKGRGEAKCLRLTLDRVDMLHRSLAWYMCVFVVDTLTYLRMLYHSFHFHRLPFGRILTVFPLRPLTVLSRNRTPARTLTYWHRPHTSKSRLPILFIHGIGIGLYPYVRFLAELNSDDELGVSDEELGIIAVEIMPVSFRMTGPALQKEEMCEEVRKILAKHGWDEFVLVSHSYGSVISTHLLHDQDLSRRIQGLVLIDPVSFLLHLPDVAFNFIKRKPVRANEYQLYYFGSKDMGVSHTLSRRFFWSENILWKHDIEDRHVTVSLSGKDLIVDTDAVRRYLTGKSGFSDSGSLLAEGWSNGKWRGNGLNVLWFENLDHAQVFDLAKNRQLLGDIIRGYCAREGR</sequence>
<evidence type="ECO:0000259" key="2">
    <source>
        <dbReference type="Pfam" id="PF00561"/>
    </source>
</evidence>
<dbReference type="PANTHER" id="PTHR37471">
    <property type="entry name" value="UNNAMED PRODUCT"/>
    <property type="match status" value="1"/>
</dbReference>
<keyword evidence="1" id="KW-0472">Membrane</keyword>
<dbReference type="OMA" id="WSENILW"/>
<accession>R7YLC8</accession>
<dbReference type="Pfam" id="PF00561">
    <property type="entry name" value="Abhydrolase_1"/>
    <property type="match status" value="1"/>
</dbReference>
<dbReference type="OrthoDB" id="6431331at2759"/>
<reference evidence="4" key="1">
    <citation type="submission" date="2012-06" db="EMBL/GenBank/DDBJ databases">
        <title>The genome sequence of Coniosporium apollinis CBS 100218.</title>
        <authorList>
            <consortium name="The Broad Institute Genome Sequencing Platform"/>
            <person name="Cuomo C."/>
            <person name="Gorbushina A."/>
            <person name="Noack S."/>
            <person name="Walker B."/>
            <person name="Young S.K."/>
            <person name="Zeng Q."/>
            <person name="Gargeya S."/>
            <person name="Fitzgerald M."/>
            <person name="Haas B."/>
            <person name="Abouelleil A."/>
            <person name="Alvarado L."/>
            <person name="Arachchi H.M."/>
            <person name="Berlin A.M."/>
            <person name="Chapman S.B."/>
            <person name="Goldberg J."/>
            <person name="Griggs A."/>
            <person name="Gujja S."/>
            <person name="Hansen M."/>
            <person name="Howarth C."/>
            <person name="Imamovic A."/>
            <person name="Larimer J."/>
            <person name="McCowan C."/>
            <person name="Montmayeur A."/>
            <person name="Murphy C."/>
            <person name="Neiman D."/>
            <person name="Pearson M."/>
            <person name="Priest M."/>
            <person name="Roberts A."/>
            <person name="Saif S."/>
            <person name="Shea T."/>
            <person name="Sisk P."/>
            <person name="Sykes S."/>
            <person name="Wortman J."/>
            <person name="Nusbaum C."/>
            <person name="Birren B."/>
        </authorList>
    </citation>
    <scope>NUCLEOTIDE SEQUENCE [LARGE SCALE GENOMIC DNA]</scope>
    <source>
        <strain evidence="4">CBS 100218</strain>
    </source>
</reference>
<evidence type="ECO:0000256" key="1">
    <source>
        <dbReference type="SAM" id="Phobius"/>
    </source>
</evidence>
<dbReference type="eggNOG" id="ENOG502QW6Q">
    <property type="taxonomic scope" value="Eukaryota"/>
</dbReference>
<organism evidence="3 4">
    <name type="scientific">Coniosporium apollinis (strain CBS 100218)</name>
    <name type="common">Rock-inhabiting black yeast</name>
    <dbReference type="NCBI Taxonomy" id="1168221"/>
    <lineage>
        <taxon>Eukaryota</taxon>
        <taxon>Fungi</taxon>
        <taxon>Dikarya</taxon>
        <taxon>Ascomycota</taxon>
        <taxon>Pezizomycotina</taxon>
        <taxon>Dothideomycetes</taxon>
        <taxon>Dothideomycetes incertae sedis</taxon>
        <taxon>Coniosporium</taxon>
    </lineage>
</organism>
<feature type="transmembrane region" description="Helical" evidence="1">
    <location>
        <begin position="6"/>
        <end position="36"/>
    </location>
</feature>
<dbReference type="InterPro" id="IPR000073">
    <property type="entry name" value="AB_hydrolase_1"/>
</dbReference>
<dbReference type="Gene3D" id="3.40.50.1820">
    <property type="entry name" value="alpha/beta hydrolase"/>
    <property type="match status" value="1"/>
</dbReference>
<dbReference type="RefSeq" id="XP_007777763.1">
    <property type="nucleotide sequence ID" value="XM_007779573.1"/>
</dbReference>
<dbReference type="InterPro" id="IPR029058">
    <property type="entry name" value="AB_hydrolase_fold"/>
</dbReference>
<keyword evidence="1" id="KW-0812">Transmembrane</keyword>
<keyword evidence="4" id="KW-1185">Reference proteome</keyword>
<dbReference type="SUPFAM" id="SSF53474">
    <property type="entry name" value="alpha/beta-Hydrolases"/>
    <property type="match status" value="1"/>
</dbReference>
<feature type="transmembrane region" description="Helical" evidence="1">
    <location>
        <begin position="183"/>
        <end position="202"/>
    </location>
</feature>
<protein>
    <recommendedName>
        <fullName evidence="2">AB hydrolase-1 domain-containing protein</fullName>
    </recommendedName>
</protein>